<evidence type="ECO:0008006" key="5">
    <source>
        <dbReference type="Google" id="ProtNLM"/>
    </source>
</evidence>
<evidence type="ECO:0000313" key="4">
    <source>
        <dbReference type="Proteomes" id="UP000199649"/>
    </source>
</evidence>
<feature type="transmembrane region" description="Helical" evidence="2">
    <location>
        <begin position="340"/>
        <end position="359"/>
    </location>
</feature>
<feature type="transmembrane region" description="Helical" evidence="2">
    <location>
        <begin position="302"/>
        <end position="328"/>
    </location>
</feature>
<keyword evidence="4" id="KW-1185">Reference proteome</keyword>
<feature type="transmembrane region" description="Helical" evidence="2">
    <location>
        <begin position="139"/>
        <end position="157"/>
    </location>
</feature>
<organism evidence="3 4">
    <name type="scientific">Agrococcus carbonis</name>
    <dbReference type="NCBI Taxonomy" id="684552"/>
    <lineage>
        <taxon>Bacteria</taxon>
        <taxon>Bacillati</taxon>
        <taxon>Actinomycetota</taxon>
        <taxon>Actinomycetes</taxon>
        <taxon>Micrococcales</taxon>
        <taxon>Microbacteriaceae</taxon>
        <taxon>Agrococcus</taxon>
    </lineage>
</organism>
<name>A0A1H1RFX6_9MICO</name>
<dbReference type="STRING" id="684552.SAMN04489719_2109"/>
<gene>
    <name evidence="3" type="ORF">SAMN04489719_2109</name>
</gene>
<feature type="transmembrane region" description="Helical" evidence="2">
    <location>
        <begin position="48"/>
        <end position="70"/>
    </location>
</feature>
<protein>
    <recommendedName>
        <fullName evidence="5">Membrane protein involved in the export of O-antigen and teichoic acid</fullName>
    </recommendedName>
</protein>
<proteinExistence type="predicted"/>
<feature type="transmembrane region" description="Helical" evidence="2">
    <location>
        <begin position="108"/>
        <end position="133"/>
    </location>
</feature>
<reference evidence="4" key="1">
    <citation type="submission" date="2016-10" db="EMBL/GenBank/DDBJ databases">
        <authorList>
            <person name="Varghese N."/>
            <person name="Submissions S."/>
        </authorList>
    </citation>
    <scope>NUCLEOTIDE SEQUENCE [LARGE SCALE GENOMIC DNA]</scope>
    <source>
        <strain evidence="4">DSM 22965</strain>
    </source>
</reference>
<feature type="compositionally biased region" description="Low complexity" evidence="1">
    <location>
        <begin position="12"/>
        <end position="32"/>
    </location>
</feature>
<dbReference type="Proteomes" id="UP000199649">
    <property type="component" value="Chromosome I"/>
</dbReference>
<keyword evidence="2" id="KW-0812">Transmembrane</keyword>
<dbReference type="OrthoDB" id="4975843at2"/>
<accession>A0A1H1RFX6</accession>
<feature type="transmembrane region" description="Helical" evidence="2">
    <location>
        <begin position="371"/>
        <end position="391"/>
    </location>
</feature>
<sequence>MAAQSAAGGASVPAHARAAGGPGGAVPARAAHSPGHQRGPSMTRRGLVVAYIAMAVQQLAIQVIAVLTLAPHDYGAFGLVYLAFAWMLSLSLSIVSEPWARGDDADRAPWAAYCGALLALVVSGAAVLAAVLAVIGAPWAMWALGAAAVLAAYRAGARYVAAAEHDGRHLTAPDLTATAVTVASWALATTALQPLEAVAAAWLAGNLAGILLSQRVPWRRLRLRGWLARHGADVRVLLTESLLLDAGSIAVPALLAGPLGLGGYGVYRAAQSMTSPSLLLLGPLRPLMTRWGIDPLVGARAFALSVGAGAAVAGAVVGALLVIDALGLMPGSVLHALLPHLAPVALLVASALPAHFYYLAARIHLPGRALLRTRVASLALAAAGPLGGAAIGGLSAALWGFALAIALAAAILLLELSLHARRTRASR</sequence>
<keyword evidence="2" id="KW-0472">Membrane</keyword>
<evidence type="ECO:0000256" key="1">
    <source>
        <dbReference type="SAM" id="MobiDB-lite"/>
    </source>
</evidence>
<feature type="region of interest" description="Disordered" evidence="1">
    <location>
        <begin position="1"/>
        <end position="41"/>
    </location>
</feature>
<dbReference type="EMBL" id="LT629734">
    <property type="protein sequence ID" value="SDS34654.1"/>
    <property type="molecule type" value="Genomic_DNA"/>
</dbReference>
<feature type="transmembrane region" description="Helical" evidence="2">
    <location>
        <begin position="76"/>
        <end position="96"/>
    </location>
</feature>
<dbReference type="RefSeq" id="WP_092666964.1">
    <property type="nucleotide sequence ID" value="NZ_LT629734.1"/>
</dbReference>
<feature type="transmembrane region" description="Helical" evidence="2">
    <location>
        <begin position="397"/>
        <end position="418"/>
    </location>
</feature>
<dbReference type="AlphaFoldDB" id="A0A1H1RFX6"/>
<keyword evidence="2" id="KW-1133">Transmembrane helix</keyword>
<evidence type="ECO:0000313" key="3">
    <source>
        <dbReference type="EMBL" id="SDS34654.1"/>
    </source>
</evidence>
<evidence type="ECO:0000256" key="2">
    <source>
        <dbReference type="SAM" id="Phobius"/>
    </source>
</evidence>